<evidence type="ECO:0000313" key="3">
    <source>
        <dbReference type="Proteomes" id="UP001174936"/>
    </source>
</evidence>
<organism evidence="2 3">
    <name type="scientific">Cercophora newfieldiana</name>
    <dbReference type="NCBI Taxonomy" id="92897"/>
    <lineage>
        <taxon>Eukaryota</taxon>
        <taxon>Fungi</taxon>
        <taxon>Dikarya</taxon>
        <taxon>Ascomycota</taxon>
        <taxon>Pezizomycotina</taxon>
        <taxon>Sordariomycetes</taxon>
        <taxon>Sordariomycetidae</taxon>
        <taxon>Sordariales</taxon>
        <taxon>Lasiosphaeriaceae</taxon>
        <taxon>Cercophora</taxon>
    </lineage>
</organism>
<feature type="transmembrane region" description="Helical" evidence="1">
    <location>
        <begin position="100"/>
        <end position="122"/>
    </location>
</feature>
<dbReference type="EMBL" id="JAULSV010000003">
    <property type="protein sequence ID" value="KAK0649305.1"/>
    <property type="molecule type" value="Genomic_DNA"/>
</dbReference>
<keyword evidence="1" id="KW-1133">Transmembrane helix</keyword>
<comment type="caution">
    <text evidence="2">The sequence shown here is derived from an EMBL/GenBank/DDBJ whole genome shotgun (WGS) entry which is preliminary data.</text>
</comment>
<dbReference type="AlphaFoldDB" id="A0AA39YE34"/>
<sequence>MRLWCSVNALAIQVATIATLAPKNLETKTTSFGDYEVSIAVRARQSYRLILFALAVTPSVYIFEQSIRSFGPSQIGEGQGDGFRTLCFGGLAFVTDYEDYVLSAFLMAASLFVLVFIAGFGLKGSVGYGL</sequence>
<accession>A0AA39YE34</accession>
<evidence type="ECO:0000256" key="1">
    <source>
        <dbReference type="SAM" id="Phobius"/>
    </source>
</evidence>
<evidence type="ECO:0000313" key="2">
    <source>
        <dbReference type="EMBL" id="KAK0649305.1"/>
    </source>
</evidence>
<protein>
    <submittedName>
        <fullName evidence="2">Uncharacterized protein</fullName>
    </submittedName>
</protein>
<reference evidence="2" key="1">
    <citation type="submission" date="2023-06" db="EMBL/GenBank/DDBJ databases">
        <title>Genome-scale phylogeny and comparative genomics of the fungal order Sordariales.</title>
        <authorList>
            <consortium name="Lawrence Berkeley National Laboratory"/>
            <person name="Hensen N."/>
            <person name="Bonometti L."/>
            <person name="Westerberg I."/>
            <person name="Brannstrom I.O."/>
            <person name="Guillou S."/>
            <person name="Cros-Aarteil S."/>
            <person name="Calhoun S."/>
            <person name="Haridas S."/>
            <person name="Kuo A."/>
            <person name="Mondo S."/>
            <person name="Pangilinan J."/>
            <person name="Riley R."/>
            <person name="Labutti K."/>
            <person name="Andreopoulos B."/>
            <person name="Lipzen A."/>
            <person name="Chen C."/>
            <person name="Yanf M."/>
            <person name="Daum C."/>
            <person name="Ng V."/>
            <person name="Clum A."/>
            <person name="Steindorff A."/>
            <person name="Ohm R."/>
            <person name="Martin F."/>
            <person name="Silar P."/>
            <person name="Natvig D."/>
            <person name="Lalanne C."/>
            <person name="Gautier V."/>
            <person name="Ament-Velasquez S.L."/>
            <person name="Kruys A."/>
            <person name="Hutchinson M.I."/>
            <person name="Powell A.J."/>
            <person name="Barry K."/>
            <person name="Miller A.N."/>
            <person name="Grigoriev I.V."/>
            <person name="Debuchy R."/>
            <person name="Gladieux P."/>
            <person name="Thoren M.H."/>
            <person name="Johannesson H."/>
        </authorList>
    </citation>
    <scope>NUCLEOTIDE SEQUENCE</scope>
    <source>
        <strain evidence="2">SMH2532-1</strain>
    </source>
</reference>
<keyword evidence="1" id="KW-0472">Membrane</keyword>
<name>A0AA39YE34_9PEZI</name>
<dbReference type="Proteomes" id="UP001174936">
    <property type="component" value="Unassembled WGS sequence"/>
</dbReference>
<gene>
    <name evidence="2" type="ORF">B0T16DRAFT_389379</name>
</gene>
<keyword evidence="3" id="KW-1185">Reference proteome</keyword>
<keyword evidence="1" id="KW-0812">Transmembrane</keyword>
<proteinExistence type="predicted"/>